<evidence type="ECO:0000259" key="6">
    <source>
        <dbReference type="Pfam" id="PF07992"/>
    </source>
</evidence>
<dbReference type="Pfam" id="PF02852">
    <property type="entry name" value="Pyr_redox_dim"/>
    <property type="match status" value="1"/>
</dbReference>
<sequence length="452" mass="47391">MTEYDAIVIGAGQAGPGVAAALAGDGQRTLLVEMEQVGGTCLNHGCRPTKALRASAVIAHQARRASEYGVHTGEVTVDFPAAIQRVHTMIDGMRQGLRDWLDGVDGLDLVSGTATLVGDPAGRAHQVTVGGQTHSTGKVYLDVGGRAAVPGIDGLDAVDHLTEVELLQLTELPRHLVVVGGGYIGLEFGQMFRRFGAEVTILAGSGIAGREDPDVVDALTEVLTGEGVSIRNTRPQRVSRTDDGLRVELSDGSEPVVGSHLLVATGRHSNLDLLGADHGLETDERGFVTIGPRFETSLPGVWALGDVNGHGAFTHTAYQDSQILLSPPRTVTDRVTTYAMFTDPPLGRVGMGLTEARASGRRVLKAEVPMSSVSRAQLEGETAGLMRVLVDGDTEEILGATILGLQADDVVQIIGLAIQAGIGYPTVRDALPIHPTVAEFLPSILGSLTPLD</sequence>
<dbReference type="PRINTS" id="PR00368">
    <property type="entry name" value="FADPNR"/>
</dbReference>
<dbReference type="InterPro" id="IPR036188">
    <property type="entry name" value="FAD/NAD-bd_sf"/>
</dbReference>
<dbReference type="Proteomes" id="UP001500051">
    <property type="component" value="Unassembled WGS sequence"/>
</dbReference>
<evidence type="ECO:0000313" key="7">
    <source>
        <dbReference type="EMBL" id="GAA3700148.1"/>
    </source>
</evidence>
<comment type="similarity">
    <text evidence="2">Belongs to the class-I pyridine nucleotide-disulfide oxidoreductase family.</text>
</comment>
<dbReference type="SUPFAM" id="SSF55424">
    <property type="entry name" value="FAD/NAD-linked reductases, dimerisation (C-terminal) domain"/>
    <property type="match status" value="1"/>
</dbReference>
<evidence type="ECO:0000256" key="2">
    <source>
        <dbReference type="ARBA" id="ARBA00007532"/>
    </source>
</evidence>
<evidence type="ECO:0000259" key="5">
    <source>
        <dbReference type="Pfam" id="PF02852"/>
    </source>
</evidence>
<dbReference type="PIRSF" id="PIRSF000350">
    <property type="entry name" value="Mercury_reductase_MerA"/>
    <property type="match status" value="1"/>
</dbReference>
<dbReference type="InterPro" id="IPR023753">
    <property type="entry name" value="FAD/NAD-binding_dom"/>
</dbReference>
<comment type="caution">
    <text evidence="7">The sequence shown here is derived from an EMBL/GenBank/DDBJ whole genome shotgun (WGS) entry which is preliminary data.</text>
</comment>
<evidence type="ECO:0000256" key="4">
    <source>
        <dbReference type="ARBA" id="ARBA00022827"/>
    </source>
</evidence>
<evidence type="ECO:0000313" key="8">
    <source>
        <dbReference type="Proteomes" id="UP001500051"/>
    </source>
</evidence>
<accession>A0ABP7D6W6</accession>
<dbReference type="Pfam" id="PF07992">
    <property type="entry name" value="Pyr_redox_2"/>
    <property type="match status" value="1"/>
</dbReference>
<dbReference type="PANTHER" id="PTHR43014:SF2">
    <property type="entry name" value="MERCURIC REDUCTASE"/>
    <property type="match status" value="1"/>
</dbReference>
<keyword evidence="8" id="KW-1185">Reference proteome</keyword>
<proteinExistence type="inferred from homology"/>
<dbReference type="PRINTS" id="PR00411">
    <property type="entry name" value="PNDRDTASEI"/>
</dbReference>
<keyword evidence="4" id="KW-0274">FAD</keyword>
<dbReference type="RefSeq" id="WP_344811803.1">
    <property type="nucleotide sequence ID" value="NZ_BAAAYX010000004.1"/>
</dbReference>
<evidence type="ECO:0000256" key="3">
    <source>
        <dbReference type="ARBA" id="ARBA00022630"/>
    </source>
</evidence>
<organism evidence="7 8">
    <name type="scientific">Microlunatus aurantiacus</name>
    <dbReference type="NCBI Taxonomy" id="446786"/>
    <lineage>
        <taxon>Bacteria</taxon>
        <taxon>Bacillati</taxon>
        <taxon>Actinomycetota</taxon>
        <taxon>Actinomycetes</taxon>
        <taxon>Propionibacteriales</taxon>
        <taxon>Propionibacteriaceae</taxon>
        <taxon>Microlunatus</taxon>
    </lineage>
</organism>
<reference evidence="8" key="1">
    <citation type="journal article" date="2019" name="Int. J. Syst. Evol. Microbiol.">
        <title>The Global Catalogue of Microorganisms (GCM) 10K type strain sequencing project: providing services to taxonomists for standard genome sequencing and annotation.</title>
        <authorList>
            <consortium name="The Broad Institute Genomics Platform"/>
            <consortium name="The Broad Institute Genome Sequencing Center for Infectious Disease"/>
            <person name="Wu L."/>
            <person name="Ma J."/>
        </authorList>
    </citation>
    <scope>NUCLEOTIDE SEQUENCE [LARGE SCALE GENOMIC DNA]</scope>
    <source>
        <strain evidence="8">JCM 16548</strain>
    </source>
</reference>
<name>A0ABP7D6W6_9ACTN</name>
<dbReference type="InterPro" id="IPR004099">
    <property type="entry name" value="Pyr_nucl-diS_OxRdtase_dimer"/>
</dbReference>
<dbReference type="InterPro" id="IPR016156">
    <property type="entry name" value="FAD/NAD-linked_Rdtase_dimer_sf"/>
</dbReference>
<feature type="domain" description="FAD/NAD(P)-binding" evidence="6">
    <location>
        <begin position="4"/>
        <end position="319"/>
    </location>
</feature>
<protein>
    <submittedName>
        <fullName evidence="7">FAD-containing oxidoreductase</fullName>
    </submittedName>
</protein>
<dbReference type="InterPro" id="IPR001100">
    <property type="entry name" value="Pyr_nuc-diS_OxRdtase"/>
</dbReference>
<dbReference type="PANTHER" id="PTHR43014">
    <property type="entry name" value="MERCURIC REDUCTASE"/>
    <property type="match status" value="1"/>
</dbReference>
<evidence type="ECO:0000256" key="1">
    <source>
        <dbReference type="ARBA" id="ARBA00001974"/>
    </source>
</evidence>
<gene>
    <name evidence="7" type="ORF">GCM10022204_16050</name>
</gene>
<dbReference type="Gene3D" id="3.50.50.60">
    <property type="entry name" value="FAD/NAD(P)-binding domain"/>
    <property type="match status" value="2"/>
</dbReference>
<dbReference type="EMBL" id="BAAAYX010000004">
    <property type="protein sequence ID" value="GAA3700148.1"/>
    <property type="molecule type" value="Genomic_DNA"/>
</dbReference>
<comment type="cofactor">
    <cofactor evidence="1">
        <name>FAD</name>
        <dbReference type="ChEBI" id="CHEBI:57692"/>
    </cofactor>
</comment>
<keyword evidence="3" id="KW-0285">Flavoprotein</keyword>
<dbReference type="Gene3D" id="3.30.390.30">
    <property type="match status" value="1"/>
</dbReference>
<feature type="domain" description="Pyridine nucleotide-disulphide oxidoreductase dimerisation" evidence="5">
    <location>
        <begin position="338"/>
        <end position="440"/>
    </location>
</feature>
<dbReference type="SUPFAM" id="SSF51905">
    <property type="entry name" value="FAD/NAD(P)-binding domain"/>
    <property type="match status" value="1"/>
</dbReference>